<dbReference type="InterPro" id="IPR050951">
    <property type="entry name" value="Retrovirus_Pol_polyprotein"/>
</dbReference>
<dbReference type="PANTHER" id="PTHR37984:SF5">
    <property type="entry name" value="PROTEIN NYNRIN-LIKE"/>
    <property type="match status" value="1"/>
</dbReference>
<dbReference type="InterPro" id="IPR000477">
    <property type="entry name" value="RT_dom"/>
</dbReference>
<dbReference type="CDD" id="cd00303">
    <property type="entry name" value="retropepsin_like"/>
    <property type="match status" value="1"/>
</dbReference>
<keyword evidence="7" id="KW-0695">RNA-directed DNA polymerase</keyword>
<dbReference type="InterPro" id="IPR036397">
    <property type="entry name" value="RNaseH_sf"/>
</dbReference>
<dbReference type="SUPFAM" id="SSF56672">
    <property type="entry name" value="DNA/RNA polymerases"/>
    <property type="match status" value="1"/>
</dbReference>
<dbReference type="Pfam" id="PF17919">
    <property type="entry name" value="RT_RNaseH_2"/>
    <property type="match status" value="1"/>
</dbReference>
<dbReference type="GO" id="GO:0004519">
    <property type="term" value="F:endonuclease activity"/>
    <property type="evidence" value="ECO:0007669"/>
    <property type="project" value="UniProtKB-KW"/>
</dbReference>
<name>A0AAJ6XQK4_POPEU</name>
<dbReference type="GO" id="GO:0003676">
    <property type="term" value="F:nucleic acid binding"/>
    <property type="evidence" value="ECO:0007669"/>
    <property type="project" value="InterPro"/>
</dbReference>
<dbReference type="KEGG" id="peu:105127873"/>
<dbReference type="InterPro" id="IPR012337">
    <property type="entry name" value="RNaseH-like_sf"/>
</dbReference>
<dbReference type="FunFam" id="3.30.70.270:FF:000020">
    <property type="entry name" value="Transposon Tf2-6 polyprotein-like Protein"/>
    <property type="match status" value="1"/>
</dbReference>
<evidence type="ECO:0000259" key="10">
    <source>
        <dbReference type="PROSITE" id="PS50878"/>
    </source>
</evidence>
<dbReference type="InterPro" id="IPR001584">
    <property type="entry name" value="Integrase_cat-core"/>
</dbReference>
<dbReference type="Pfam" id="PF24626">
    <property type="entry name" value="SH3_Tf2-1"/>
    <property type="match status" value="1"/>
</dbReference>
<evidence type="ECO:0000256" key="3">
    <source>
        <dbReference type="ARBA" id="ARBA00022695"/>
    </source>
</evidence>
<dbReference type="Gene3D" id="3.10.10.10">
    <property type="entry name" value="HIV Type 1 Reverse Transcriptase, subunit A, domain 1"/>
    <property type="match status" value="1"/>
</dbReference>
<organism evidence="12 13">
    <name type="scientific">Populus euphratica</name>
    <name type="common">Euphrates poplar</name>
    <dbReference type="NCBI Taxonomy" id="75702"/>
    <lineage>
        <taxon>Eukaryota</taxon>
        <taxon>Viridiplantae</taxon>
        <taxon>Streptophyta</taxon>
        <taxon>Embryophyta</taxon>
        <taxon>Tracheophyta</taxon>
        <taxon>Spermatophyta</taxon>
        <taxon>Magnoliopsida</taxon>
        <taxon>eudicotyledons</taxon>
        <taxon>Gunneridae</taxon>
        <taxon>Pentapetalae</taxon>
        <taxon>rosids</taxon>
        <taxon>fabids</taxon>
        <taxon>Malpighiales</taxon>
        <taxon>Salicaceae</taxon>
        <taxon>Saliceae</taxon>
        <taxon>Populus</taxon>
    </lineage>
</organism>
<evidence type="ECO:0000256" key="8">
    <source>
        <dbReference type="ARBA" id="ARBA00023268"/>
    </source>
</evidence>
<dbReference type="GO" id="GO:0006508">
    <property type="term" value="P:proteolysis"/>
    <property type="evidence" value="ECO:0007669"/>
    <property type="project" value="UniProtKB-KW"/>
</dbReference>
<keyword evidence="8" id="KW-0511">Multifunctional enzyme</keyword>
<reference evidence="13" key="1">
    <citation type="submission" date="2025-08" db="UniProtKB">
        <authorList>
            <consortium name="RefSeq"/>
        </authorList>
    </citation>
    <scope>IDENTIFICATION</scope>
</reference>
<dbReference type="Proteomes" id="UP000694918">
    <property type="component" value="Unplaced"/>
</dbReference>
<evidence type="ECO:0000256" key="1">
    <source>
        <dbReference type="ARBA" id="ARBA00022670"/>
    </source>
</evidence>
<dbReference type="InterPro" id="IPR005162">
    <property type="entry name" value="Retrotrans_gag_dom"/>
</dbReference>
<dbReference type="CDD" id="cd01647">
    <property type="entry name" value="RT_LTR"/>
    <property type="match status" value="1"/>
</dbReference>
<feature type="compositionally biased region" description="Polar residues" evidence="9">
    <location>
        <begin position="300"/>
        <end position="309"/>
    </location>
</feature>
<dbReference type="CDD" id="cd09274">
    <property type="entry name" value="RNase_HI_RT_Ty3"/>
    <property type="match status" value="1"/>
</dbReference>
<gene>
    <name evidence="13" type="primary">LOC105127873</name>
</gene>
<dbReference type="InterPro" id="IPR043502">
    <property type="entry name" value="DNA/RNA_pol_sf"/>
</dbReference>
<keyword evidence="3" id="KW-0548">Nucleotidyltransferase</keyword>
<evidence type="ECO:0000256" key="4">
    <source>
        <dbReference type="ARBA" id="ARBA00022722"/>
    </source>
</evidence>
<dbReference type="PROSITE" id="PS50878">
    <property type="entry name" value="RT_POL"/>
    <property type="match status" value="1"/>
</dbReference>
<dbReference type="Gene3D" id="2.40.70.10">
    <property type="entry name" value="Acid Proteases"/>
    <property type="match status" value="1"/>
</dbReference>
<keyword evidence="5" id="KW-0255">Endonuclease</keyword>
<evidence type="ECO:0000259" key="11">
    <source>
        <dbReference type="PROSITE" id="PS50994"/>
    </source>
</evidence>
<dbReference type="SUPFAM" id="SSF50630">
    <property type="entry name" value="Acid proteases"/>
    <property type="match status" value="1"/>
</dbReference>
<evidence type="ECO:0000256" key="9">
    <source>
        <dbReference type="SAM" id="MobiDB-lite"/>
    </source>
</evidence>
<dbReference type="PANTHER" id="PTHR37984">
    <property type="entry name" value="PROTEIN CBG26694"/>
    <property type="match status" value="1"/>
</dbReference>
<dbReference type="Gene3D" id="3.30.420.10">
    <property type="entry name" value="Ribonuclease H-like superfamily/Ribonuclease H"/>
    <property type="match status" value="2"/>
</dbReference>
<keyword evidence="4" id="KW-0540">Nuclease</keyword>
<dbReference type="Pfam" id="PF00078">
    <property type="entry name" value="RVT_1"/>
    <property type="match status" value="1"/>
</dbReference>
<protein>
    <submittedName>
        <fullName evidence="13">Transposon Ty3-G Gag-Pol polyprotein</fullName>
    </submittedName>
</protein>
<dbReference type="SUPFAM" id="SSF53098">
    <property type="entry name" value="Ribonuclease H-like"/>
    <property type="match status" value="1"/>
</dbReference>
<keyword evidence="6" id="KW-0378">Hydrolase</keyword>
<dbReference type="GeneID" id="105127873"/>
<accession>A0AAJ6XQK4</accession>
<dbReference type="InterPro" id="IPR043128">
    <property type="entry name" value="Rev_trsase/Diguanyl_cyclase"/>
</dbReference>
<evidence type="ECO:0000313" key="12">
    <source>
        <dbReference type="Proteomes" id="UP000694918"/>
    </source>
</evidence>
<evidence type="ECO:0000313" key="13">
    <source>
        <dbReference type="RefSeq" id="XP_011027642.1"/>
    </source>
</evidence>
<dbReference type="Pfam" id="PF03732">
    <property type="entry name" value="Retrotrans_gag"/>
    <property type="match status" value="1"/>
</dbReference>
<dbReference type="GO" id="GO:0015074">
    <property type="term" value="P:DNA integration"/>
    <property type="evidence" value="ECO:0007669"/>
    <property type="project" value="InterPro"/>
</dbReference>
<sequence>METRNKSNTEFRNEVSEALAQHASQFDLLKTQHESRFDLLNNNMTQVTTSLQNLQTAISELQTLSLRPSSNHQTIIQDVNSFTKGEASQKGRQPASACSFPSTGFDRSHQQFKLSFPKFSGNDPTGWVYKAEQFFEFQNIANDQRVQLASFHLEGLALQWHRWLTKYKGTLTWLEFTAAFLHRFGPTEYEDPSEALTRYRQVTTVAAYQEAFEGLSHRVDGLPEPFLVGCFIAGLRDDIRLDVKIKQPKTLGDTIGVARLVEERNLLQRKGNTFVRSTAISRPLPTTNSGVLGPPPVSKPVSTTAPSSFRRITNQEARERREKGLCFYYNEKFIPGHRCQRPQLFMIEDSTPEEMDTSDDCTVDIATVESFPEISFHDIAGTEHPQTIRVLGKLKNKDVTVLIDGGSTHNFIDQSIVSQFGLQEIRDKTFQVMVANREKIVCGGRCLALSILIQGHVVIADFYVLPVAACHVVLGVQWLATLGPIETDYRNLMMTFIGGGTKRMFQGIGRAGLEALSNKDLFNLQQTGLFLQITMTEHVDSITTYSSDLAAVLDKFAHVFDTPTTLPPNRSHNHRILLQPNSEPVSVRPYRYPYYQKTEIEKMVKELLESGLVRPSNSPFSSPVLLVKKADGTWRFCVDFRALNHITVKDKYPIPIVDELLDELHGARFFTKLDLRLGYHQIRVQESDIQKTAFRTHEGHYEFVVMPFGLTNAPATFQSLMNDLFRPYLRKYIIVFFDDILIYSKNWDEHISHIISVLTILSSNSLYVKKSKCQFGVSQVNYLGHVISEKGVEVDPSKIQAVVDLPEPTTVKGVRGFLGLAGYYRKLISGFGNMAAPLTHCLGKEGFRWGINESTAFNKLKQALTSPPVLRLPDFSQRFFIECDACGIGIGAILIQQGQPIAFFSEALKGSSLALSTYEKEMLAIVKAIRKWRPYLLGRPFTVRTDHKSLKFLLEQRITTPAQTRWLPKLLGYDYVVEYKKGPDNKGADALSRKVEFNFLAVSLPRPYWWIRLQQEVQQDSFYTDLFKLNSGHQRQLYTCKDGVWFKGGKVYLNPSSTLIPSVLADHHSSPVGGHFGYHKTLAKIRGLLQPLSIPTKIWTEVSMDFVEGLPPSLGNTVIMVVVDRLSKYAHFVALKHPFTAIIVAKSFIANVVKLHGIPVSIVSDRDKVVNRTLEQYLRCFTGDQPHKWVDWLPWAEFSYNTVIHSSTKISPFEAVYGISPPNVLSYVPGTTRVQAVDEYLHDRDSVLQDLRHQLVLARDRMKTQADKHRREVHFTVGDFVYLKLQPYRQTSVAFCRSMKLAPRYFGPYQVLAKVGEVAYKLALPAGSQIHNVFHVSRLRKCLSSVVPVSPELPPVSATSTILP</sequence>
<dbReference type="RefSeq" id="XP_011027642.1">
    <property type="nucleotide sequence ID" value="XM_011029340.1"/>
</dbReference>
<keyword evidence="12" id="KW-1185">Reference proteome</keyword>
<evidence type="ECO:0000256" key="7">
    <source>
        <dbReference type="ARBA" id="ARBA00022918"/>
    </source>
</evidence>
<keyword evidence="2" id="KW-0808">Transferase</keyword>
<dbReference type="GO" id="GO:0003964">
    <property type="term" value="F:RNA-directed DNA polymerase activity"/>
    <property type="evidence" value="ECO:0007669"/>
    <property type="project" value="UniProtKB-KW"/>
</dbReference>
<evidence type="ECO:0000256" key="6">
    <source>
        <dbReference type="ARBA" id="ARBA00022801"/>
    </source>
</evidence>
<dbReference type="FunFam" id="3.10.10.10:FF:000007">
    <property type="entry name" value="Retrovirus-related Pol polyprotein from transposon 17.6-like Protein"/>
    <property type="match status" value="1"/>
</dbReference>
<feature type="domain" description="Reverse transcriptase" evidence="10">
    <location>
        <begin position="608"/>
        <end position="787"/>
    </location>
</feature>
<evidence type="ECO:0000256" key="2">
    <source>
        <dbReference type="ARBA" id="ARBA00022679"/>
    </source>
</evidence>
<dbReference type="Gene3D" id="3.30.70.270">
    <property type="match status" value="2"/>
</dbReference>
<dbReference type="Gene3D" id="3.10.20.370">
    <property type="match status" value="1"/>
</dbReference>
<dbReference type="InterPro" id="IPR021109">
    <property type="entry name" value="Peptidase_aspartic_dom_sf"/>
</dbReference>
<dbReference type="InterPro" id="IPR056924">
    <property type="entry name" value="SH3_Tf2-1"/>
</dbReference>
<dbReference type="Pfam" id="PF08284">
    <property type="entry name" value="RVP_2"/>
    <property type="match status" value="1"/>
</dbReference>
<dbReference type="GO" id="GO:0008233">
    <property type="term" value="F:peptidase activity"/>
    <property type="evidence" value="ECO:0007669"/>
    <property type="project" value="UniProtKB-KW"/>
</dbReference>
<dbReference type="InterPro" id="IPR041577">
    <property type="entry name" value="RT_RNaseH_2"/>
</dbReference>
<proteinExistence type="predicted"/>
<feature type="region of interest" description="Disordered" evidence="9">
    <location>
        <begin position="285"/>
        <end position="309"/>
    </location>
</feature>
<evidence type="ECO:0000256" key="5">
    <source>
        <dbReference type="ARBA" id="ARBA00022759"/>
    </source>
</evidence>
<keyword evidence="1" id="KW-0645">Protease</keyword>
<feature type="domain" description="Integrase catalytic" evidence="11">
    <location>
        <begin position="1091"/>
        <end position="1179"/>
    </location>
</feature>
<dbReference type="PROSITE" id="PS50994">
    <property type="entry name" value="INTEGRASE"/>
    <property type="match status" value="1"/>
</dbReference>